<dbReference type="AlphaFoldDB" id="A0A517N4Y5"/>
<evidence type="ECO:0000313" key="2">
    <source>
        <dbReference type="EMBL" id="QDT02197.1"/>
    </source>
</evidence>
<evidence type="ECO:0000313" key="3">
    <source>
        <dbReference type="Proteomes" id="UP000318538"/>
    </source>
</evidence>
<protein>
    <submittedName>
        <fullName evidence="2">Uncharacterized protein</fullName>
    </submittedName>
</protein>
<dbReference type="Proteomes" id="UP000318538">
    <property type="component" value="Chromosome"/>
</dbReference>
<keyword evidence="3" id="KW-1185">Reference proteome</keyword>
<dbReference type="KEGG" id="rlc:K227x_05690"/>
<proteinExistence type="predicted"/>
<feature type="region of interest" description="Disordered" evidence="1">
    <location>
        <begin position="63"/>
        <end position="85"/>
    </location>
</feature>
<evidence type="ECO:0000256" key="1">
    <source>
        <dbReference type="SAM" id="MobiDB-lite"/>
    </source>
</evidence>
<name>A0A517N4Y5_9BACT</name>
<organism evidence="2 3">
    <name type="scientific">Rubripirellula lacrimiformis</name>
    <dbReference type="NCBI Taxonomy" id="1930273"/>
    <lineage>
        <taxon>Bacteria</taxon>
        <taxon>Pseudomonadati</taxon>
        <taxon>Planctomycetota</taxon>
        <taxon>Planctomycetia</taxon>
        <taxon>Pirellulales</taxon>
        <taxon>Pirellulaceae</taxon>
        <taxon>Rubripirellula</taxon>
    </lineage>
</organism>
<accession>A0A517N4Y5</accession>
<sequence length="85" mass="8954">MPPFPVPDDKKDCVGAGRSGLRRSKFPASPEPQGDSPGSGARTAMPKTGAISLRLRRRLNRTAALQSRSGAGQGCSADTYLMLPK</sequence>
<gene>
    <name evidence="2" type="ORF">K227x_05690</name>
</gene>
<dbReference type="EMBL" id="CP036525">
    <property type="protein sequence ID" value="QDT02197.1"/>
    <property type="molecule type" value="Genomic_DNA"/>
</dbReference>
<reference evidence="2 3" key="1">
    <citation type="submission" date="2019-02" db="EMBL/GenBank/DDBJ databases">
        <title>Deep-cultivation of Planctomycetes and their phenomic and genomic characterization uncovers novel biology.</title>
        <authorList>
            <person name="Wiegand S."/>
            <person name="Jogler M."/>
            <person name="Boedeker C."/>
            <person name="Pinto D."/>
            <person name="Vollmers J."/>
            <person name="Rivas-Marin E."/>
            <person name="Kohn T."/>
            <person name="Peeters S.H."/>
            <person name="Heuer A."/>
            <person name="Rast P."/>
            <person name="Oberbeckmann S."/>
            <person name="Bunk B."/>
            <person name="Jeske O."/>
            <person name="Meyerdierks A."/>
            <person name="Storesund J.E."/>
            <person name="Kallscheuer N."/>
            <person name="Luecker S."/>
            <person name="Lage O.M."/>
            <person name="Pohl T."/>
            <person name="Merkel B.J."/>
            <person name="Hornburger P."/>
            <person name="Mueller R.-W."/>
            <person name="Bruemmer F."/>
            <person name="Labrenz M."/>
            <person name="Spormann A.M."/>
            <person name="Op den Camp H."/>
            <person name="Overmann J."/>
            <person name="Amann R."/>
            <person name="Jetten M.S.M."/>
            <person name="Mascher T."/>
            <person name="Medema M.H."/>
            <person name="Devos D.P."/>
            <person name="Kaster A.-K."/>
            <person name="Ovreas L."/>
            <person name="Rohde M."/>
            <person name="Galperin M.Y."/>
            <person name="Jogler C."/>
        </authorList>
    </citation>
    <scope>NUCLEOTIDE SEQUENCE [LARGE SCALE GENOMIC DNA]</scope>
    <source>
        <strain evidence="2 3">K22_7</strain>
    </source>
</reference>
<feature type="region of interest" description="Disordered" evidence="1">
    <location>
        <begin position="1"/>
        <end position="50"/>
    </location>
</feature>